<proteinExistence type="predicted"/>
<dbReference type="SUPFAM" id="SSF56349">
    <property type="entry name" value="DNA breaking-rejoining enzymes"/>
    <property type="match status" value="1"/>
</dbReference>
<evidence type="ECO:0000256" key="1">
    <source>
        <dbReference type="ARBA" id="ARBA00022908"/>
    </source>
</evidence>
<protein>
    <submittedName>
        <fullName evidence="7">Tyrosine-type recombinase/integrase</fullName>
    </submittedName>
</protein>
<dbReference type="PROSITE" id="PS51900">
    <property type="entry name" value="CB"/>
    <property type="match status" value="1"/>
</dbReference>
<dbReference type="InterPro" id="IPR044068">
    <property type="entry name" value="CB"/>
</dbReference>
<dbReference type="AlphaFoldDB" id="A0ABD6DGX4"/>
<dbReference type="GO" id="GO:0015074">
    <property type="term" value="P:DNA integration"/>
    <property type="evidence" value="ECO:0007669"/>
    <property type="project" value="UniProtKB-KW"/>
</dbReference>
<evidence type="ECO:0000313" key="7">
    <source>
        <dbReference type="EMBL" id="MFD1645555.1"/>
    </source>
</evidence>
<dbReference type="GO" id="GO:0006310">
    <property type="term" value="P:DNA recombination"/>
    <property type="evidence" value="ECO:0007669"/>
    <property type="project" value="UniProtKB-KW"/>
</dbReference>
<comment type="caution">
    <text evidence="7">The sequence shown here is derived from an EMBL/GenBank/DDBJ whole genome shotgun (WGS) entry which is preliminary data.</text>
</comment>
<dbReference type="InterPro" id="IPR050090">
    <property type="entry name" value="Tyrosine_recombinase_XerCD"/>
</dbReference>
<dbReference type="InterPro" id="IPR002104">
    <property type="entry name" value="Integrase_catalytic"/>
</dbReference>
<feature type="domain" description="Tyr recombinase" evidence="5">
    <location>
        <begin position="113"/>
        <end position="330"/>
    </location>
</feature>
<reference evidence="7 8" key="1">
    <citation type="journal article" date="2019" name="Int. J. Syst. Evol. Microbiol.">
        <title>The Global Catalogue of Microorganisms (GCM) 10K type strain sequencing project: providing services to taxonomists for standard genome sequencing and annotation.</title>
        <authorList>
            <consortium name="The Broad Institute Genomics Platform"/>
            <consortium name="The Broad Institute Genome Sequencing Center for Infectious Disease"/>
            <person name="Wu L."/>
            <person name="Ma J."/>
        </authorList>
    </citation>
    <scope>NUCLEOTIDE SEQUENCE [LARGE SCALE GENOMIC DNA]</scope>
    <source>
        <strain evidence="7 8">CGMCC 1.10390</strain>
    </source>
</reference>
<dbReference type="RefSeq" id="WP_256398929.1">
    <property type="nucleotide sequence ID" value="NZ_JANHJR010000001.1"/>
</dbReference>
<keyword evidence="1" id="KW-0229">DNA integration</keyword>
<evidence type="ECO:0000259" key="5">
    <source>
        <dbReference type="PROSITE" id="PS51898"/>
    </source>
</evidence>
<dbReference type="InterPro" id="IPR010998">
    <property type="entry name" value="Integrase_recombinase_N"/>
</dbReference>
<keyword evidence="2 4" id="KW-0238">DNA-binding</keyword>
<dbReference type="GO" id="GO:0003677">
    <property type="term" value="F:DNA binding"/>
    <property type="evidence" value="ECO:0007669"/>
    <property type="project" value="UniProtKB-UniRule"/>
</dbReference>
<evidence type="ECO:0000256" key="4">
    <source>
        <dbReference type="PROSITE-ProRule" id="PRU01248"/>
    </source>
</evidence>
<dbReference type="Proteomes" id="UP001597034">
    <property type="component" value="Unassembled WGS sequence"/>
</dbReference>
<dbReference type="PANTHER" id="PTHR30349:SF41">
    <property type="entry name" value="INTEGRASE_RECOMBINASE PROTEIN MJ0367-RELATED"/>
    <property type="match status" value="1"/>
</dbReference>
<keyword evidence="8" id="KW-1185">Reference proteome</keyword>
<dbReference type="InterPro" id="IPR004107">
    <property type="entry name" value="Integrase_SAM-like_N"/>
</dbReference>
<keyword evidence="3" id="KW-0233">DNA recombination</keyword>
<evidence type="ECO:0000313" key="8">
    <source>
        <dbReference type="Proteomes" id="UP001597034"/>
    </source>
</evidence>
<dbReference type="InterPro" id="IPR013762">
    <property type="entry name" value="Integrase-like_cat_sf"/>
</dbReference>
<dbReference type="Gene3D" id="1.10.150.130">
    <property type="match status" value="1"/>
</dbReference>
<evidence type="ECO:0000256" key="3">
    <source>
        <dbReference type="ARBA" id="ARBA00023172"/>
    </source>
</evidence>
<gene>
    <name evidence="7" type="ORF">ACFSBL_07660</name>
</gene>
<dbReference type="Gene3D" id="1.10.443.10">
    <property type="entry name" value="Intergrase catalytic core"/>
    <property type="match status" value="1"/>
</dbReference>
<dbReference type="PANTHER" id="PTHR30349">
    <property type="entry name" value="PHAGE INTEGRASE-RELATED"/>
    <property type="match status" value="1"/>
</dbReference>
<feature type="domain" description="Core-binding (CB)" evidence="6">
    <location>
        <begin position="7"/>
        <end position="89"/>
    </location>
</feature>
<organism evidence="7 8">
    <name type="scientific">Haloarchaeobius litoreus</name>
    <dbReference type="NCBI Taxonomy" id="755306"/>
    <lineage>
        <taxon>Archaea</taxon>
        <taxon>Methanobacteriati</taxon>
        <taxon>Methanobacteriota</taxon>
        <taxon>Stenosarchaea group</taxon>
        <taxon>Halobacteria</taxon>
        <taxon>Halobacteriales</taxon>
        <taxon>Halorubellaceae</taxon>
        <taxon>Haloarchaeobius</taxon>
    </lineage>
</organism>
<sequence>MSRPENLSPRQARDRFLDDVSHNRTERTIESYRYRLRQFVLYCEENQIESVREIDGWVLDEYKRTLSDNAPATIKGKMMAVKQLVDYLARIEAVDSELPDKVDIPYPSKDDRVNKQKLDPEEAILLIENYRDDMALYGTVEHALLEILWFTGARMGSVQALDLGDFNAEDGVLWFRHRPDSGTRLKNGSDGERPVGIPDETVSVLQAWIRRDRPDTRDDHGRNPLLACRQGRPSTSTVRNWCYMGTQPCLRKLCPHGQERKACEYTKRNYASQCPSSRSPHQVRTGSVTWQLNRGIDIEDVADRVNATPAVIREHYDVATGVEKLEERREKYQDTLSLEDDK</sequence>
<dbReference type="InterPro" id="IPR011010">
    <property type="entry name" value="DNA_brk_join_enz"/>
</dbReference>
<dbReference type="Pfam" id="PF02899">
    <property type="entry name" value="Phage_int_SAM_1"/>
    <property type="match status" value="1"/>
</dbReference>
<name>A0ABD6DGX4_9EURY</name>
<evidence type="ECO:0000256" key="2">
    <source>
        <dbReference type="ARBA" id="ARBA00023125"/>
    </source>
</evidence>
<accession>A0ABD6DGX4</accession>
<dbReference type="PROSITE" id="PS51898">
    <property type="entry name" value="TYR_RECOMBINASE"/>
    <property type="match status" value="1"/>
</dbReference>
<dbReference type="EMBL" id="JBHUDO010000002">
    <property type="protein sequence ID" value="MFD1645555.1"/>
    <property type="molecule type" value="Genomic_DNA"/>
</dbReference>
<evidence type="ECO:0000259" key="6">
    <source>
        <dbReference type="PROSITE" id="PS51900"/>
    </source>
</evidence>